<dbReference type="GO" id="GO:0051301">
    <property type="term" value="P:cell division"/>
    <property type="evidence" value="ECO:0007669"/>
    <property type="project" value="UniProtKB-KW"/>
</dbReference>
<dbReference type="Pfam" id="PF00134">
    <property type="entry name" value="Cyclin_N"/>
    <property type="match status" value="1"/>
</dbReference>
<dbReference type="SUPFAM" id="SSF50978">
    <property type="entry name" value="WD40 repeat-like"/>
    <property type="match status" value="1"/>
</dbReference>
<protein>
    <submittedName>
        <fullName evidence="10">Uncharacterized protein</fullName>
    </submittedName>
</protein>
<evidence type="ECO:0000313" key="11">
    <source>
        <dbReference type="Proteomes" id="UP000240830"/>
    </source>
</evidence>
<dbReference type="SMART" id="SM01332">
    <property type="entry name" value="Cyclin_C"/>
    <property type="match status" value="1"/>
</dbReference>
<dbReference type="InterPro" id="IPR046408">
    <property type="entry name" value="CIAPIN1"/>
</dbReference>
<dbReference type="InterPro" id="IPR036322">
    <property type="entry name" value="WD40_repeat_dom_sf"/>
</dbReference>
<dbReference type="CDD" id="cd20520">
    <property type="entry name" value="CYCLIN_CCNE_rpt2"/>
    <property type="match status" value="1"/>
</dbReference>
<dbReference type="GO" id="GO:0006406">
    <property type="term" value="P:mRNA export from nucleus"/>
    <property type="evidence" value="ECO:0007669"/>
    <property type="project" value="InterPro"/>
</dbReference>
<gene>
    <name evidence="10" type="ORF">PSACC_02300</name>
</gene>
<feature type="domain" description="Cyclin C-terminal" evidence="9">
    <location>
        <begin position="437"/>
        <end position="547"/>
    </location>
</feature>
<dbReference type="PANTHER" id="PTHR22839:SF0">
    <property type="entry name" value="THO COMPLEX SUBUNIT 3"/>
    <property type="match status" value="1"/>
</dbReference>
<keyword evidence="2" id="KW-0132">Cell division</keyword>
<evidence type="ECO:0000256" key="3">
    <source>
        <dbReference type="ARBA" id="ARBA00022737"/>
    </source>
</evidence>
<keyword evidence="3" id="KW-0677">Repeat</keyword>
<dbReference type="InterPro" id="IPR040132">
    <property type="entry name" value="Tex1/THOC3"/>
</dbReference>
<dbReference type="EMBL" id="MTSL01000151">
    <property type="protein sequence ID" value="PJF17870.1"/>
    <property type="molecule type" value="Genomic_DNA"/>
</dbReference>
<dbReference type="InterPro" id="IPR019775">
    <property type="entry name" value="WD40_repeat_CS"/>
</dbReference>
<keyword evidence="11" id="KW-1185">Reference proteome</keyword>
<dbReference type="InterPro" id="IPR048258">
    <property type="entry name" value="Cyclins_cyclin-box"/>
</dbReference>
<dbReference type="PROSITE" id="PS50294">
    <property type="entry name" value="WD_REPEATS_REGION"/>
    <property type="match status" value="3"/>
</dbReference>
<evidence type="ECO:0000259" key="8">
    <source>
        <dbReference type="SMART" id="SM00385"/>
    </source>
</evidence>
<dbReference type="PRINTS" id="PR00320">
    <property type="entry name" value="GPROTEINBRPT"/>
</dbReference>
<dbReference type="PROSITE" id="PS50082">
    <property type="entry name" value="WD_REPEATS_2"/>
    <property type="match status" value="3"/>
</dbReference>
<dbReference type="PROSITE" id="PS00292">
    <property type="entry name" value="CYCLINS"/>
    <property type="match status" value="1"/>
</dbReference>
<feature type="repeat" description="WD" evidence="7">
    <location>
        <begin position="754"/>
        <end position="789"/>
    </location>
</feature>
<comment type="similarity">
    <text evidence="6">Belongs to the THOC3 family.</text>
</comment>
<dbReference type="Pfam" id="PF25174">
    <property type="entry name" value="Beta-prop_THOC3"/>
    <property type="match status" value="1"/>
</dbReference>
<keyword evidence="4" id="KW-0195">Cyclin</keyword>
<evidence type="ECO:0000256" key="6">
    <source>
        <dbReference type="ARBA" id="ARBA00046343"/>
    </source>
</evidence>
<dbReference type="Proteomes" id="UP000240830">
    <property type="component" value="Unassembled WGS sequence"/>
</dbReference>
<dbReference type="SMART" id="SM00385">
    <property type="entry name" value="CYCLIN"/>
    <property type="match status" value="1"/>
</dbReference>
<dbReference type="SMART" id="SM00320">
    <property type="entry name" value="WD40"/>
    <property type="match status" value="6"/>
</dbReference>
<dbReference type="GO" id="GO:0000445">
    <property type="term" value="C:THO complex part of transcription export complex"/>
    <property type="evidence" value="ECO:0007669"/>
    <property type="project" value="TreeGrafter"/>
</dbReference>
<dbReference type="AlphaFoldDB" id="A0A2H9TJQ1"/>
<feature type="repeat" description="WD" evidence="7">
    <location>
        <begin position="631"/>
        <end position="672"/>
    </location>
</feature>
<sequence length="880" mass="97967">MLLAIGRSRANNTAIKGNPANPWQMKNPTRSHSNRLAIVSKTPYEESRSKIATDTGKYDGIEWTITEVPSRDELKKLALVLEENGTLTLHCALKPDGFLDCLLAGFTKPKVQKLENGKETLICQRNSGSATRGASVPLRSNAKADFVDEDELLREEDKVRPAPVAACGDTIKKRACKDCTCGLAEQEGQNEPIEKSSCGSVHKWIRLTFSAIWEMRSDVPVARTVECRPLSRANRCNCQIPSSPMTSHEIDWRGVAVMLRTPFHHLSSVGVEEVDGEKHLPASPIKRVHPVDGLNDLPYFDDARLVRAMQRQYRATEHDFLPSIALFQNNRDILPTMRCKLVNWLIEVSLHFRLHRETFYLAVHYLDRFLSLHWGVARGSLQLIGVACLFIASKLEEIYPPKLKDFAVVCDGSCSSSAIFETELDVLMALQWKLSFPTVYFWLNLYLDLLQNHLCSEMIESLRASSLQLIDLAIHTPIMLLHSYSVLAASALYIRLQDEVLIRQCSEYLWTDLQPCVDWLWGLFSCPECVVYFDPQETVSGEELDEALGTNARIMSFMMEQIRFNGMTTSFPWKSRLSNCKSKEISGHRSKIHSLAWNLSGTKLASGSTDSTIRIWPTERLCAGSKESGELRGHSSGIDQVAWSPTSDIVASVSTDKTVKLWDTTTMVCVGSVTTEAENITVSWSPDGGRIAVGGKDDSLSVINVRTMTVERRRSFAQEINETGWIDNDSILVAKGTGELELVDVATLESRQTVRAHTANCYCIAFEQTRRRFVVGAADALVSVWDAKTLCCERTLARLDWPVRTVGFSGDGLVVASASEDSFIDVAWTATGTAAGRIPTTMPVNTLAWNPTRPVLVYSGDQSDTRTSRASIHVLDYSVA</sequence>
<dbReference type="InterPro" id="IPR001680">
    <property type="entry name" value="WD40_rpt"/>
</dbReference>
<dbReference type="Gene3D" id="2.130.10.10">
    <property type="entry name" value="YVTN repeat-like/Quinoprotein amine dehydrogenase"/>
    <property type="match status" value="2"/>
</dbReference>
<evidence type="ECO:0000256" key="2">
    <source>
        <dbReference type="ARBA" id="ARBA00022618"/>
    </source>
</evidence>
<evidence type="ECO:0000256" key="1">
    <source>
        <dbReference type="ARBA" id="ARBA00022574"/>
    </source>
</evidence>
<name>A0A2H9TJQ1_9FUNG</name>
<dbReference type="STRING" id="1246581.A0A2H9TJQ1"/>
<dbReference type="CDD" id="cd00200">
    <property type="entry name" value="WD40"/>
    <property type="match status" value="1"/>
</dbReference>
<dbReference type="InterPro" id="IPR006671">
    <property type="entry name" value="Cyclin_N"/>
</dbReference>
<keyword evidence="5" id="KW-0131">Cell cycle</keyword>
<dbReference type="Gene3D" id="1.10.472.10">
    <property type="entry name" value="Cyclin-like"/>
    <property type="match status" value="2"/>
</dbReference>
<evidence type="ECO:0000313" key="10">
    <source>
        <dbReference type="EMBL" id="PJF17870.1"/>
    </source>
</evidence>
<dbReference type="InterPro" id="IPR004367">
    <property type="entry name" value="Cyclin_C-dom"/>
</dbReference>
<evidence type="ECO:0000256" key="4">
    <source>
        <dbReference type="ARBA" id="ARBA00023127"/>
    </source>
</evidence>
<dbReference type="SUPFAM" id="SSF47954">
    <property type="entry name" value="Cyclin-like"/>
    <property type="match status" value="2"/>
</dbReference>
<dbReference type="OrthoDB" id="340259at2759"/>
<feature type="domain" description="Cyclin-like" evidence="8">
    <location>
        <begin position="343"/>
        <end position="428"/>
    </location>
</feature>
<comment type="caution">
    <text evidence="10">The sequence shown here is derived from an EMBL/GenBank/DDBJ whole genome shotgun (WGS) entry which is preliminary data.</text>
</comment>
<dbReference type="InterPro" id="IPR036915">
    <property type="entry name" value="Cyclin-like_sf"/>
</dbReference>
<accession>A0A2H9TJQ1</accession>
<dbReference type="InterPro" id="IPR020472">
    <property type="entry name" value="WD40_PAC1"/>
</dbReference>
<reference evidence="10 11" key="1">
    <citation type="submission" date="2016-10" db="EMBL/GenBank/DDBJ databases">
        <title>The genome of Paramicrosporidium saccamoebae is the missing link in understanding Cryptomycota and Microsporidia evolution.</title>
        <authorList>
            <person name="Quandt C.A."/>
            <person name="Beaudet D."/>
            <person name="Corsaro D."/>
            <person name="Michel R."/>
            <person name="Corradi N."/>
            <person name="James T."/>
        </authorList>
    </citation>
    <scope>NUCLEOTIDE SEQUENCE [LARGE SCALE GENOMIC DNA]</scope>
    <source>
        <strain evidence="10 11">KSL3</strain>
    </source>
</reference>
<dbReference type="InterPro" id="IPR013763">
    <property type="entry name" value="Cyclin-like_dom"/>
</dbReference>
<evidence type="ECO:0000256" key="5">
    <source>
        <dbReference type="ARBA" id="ARBA00023306"/>
    </source>
</evidence>
<dbReference type="PANTHER" id="PTHR22839">
    <property type="entry name" value="THO COMPLEX SUBUNIT 3 THO3"/>
    <property type="match status" value="1"/>
</dbReference>
<organism evidence="10 11">
    <name type="scientific">Paramicrosporidium saccamoebae</name>
    <dbReference type="NCBI Taxonomy" id="1246581"/>
    <lineage>
        <taxon>Eukaryota</taxon>
        <taxon>Fungi</taxon>
        <taxon>Fungi incertae sedis</taxon>
        <taxon>Cryptomycota</taxon>
        <taxon>Cryptomycota incertae sedis</taxon>
        <taxon>Paramicrosporidium</taxon>
    </lineage>
</organism>
<dbReference type="Pfam" id="PF05093">
    <property type="entry name" value="CIAPIN1"/>
    <property type="match status" value="1"/>
</dbReference>
<evidence type="ECO:0000256" key="7">
    <source>
        <dbReference type="PROSITE-ProRule" id="PRU00221"/>
    </source>
</evidence>
<dbReference type="InterPro" id="IPR015943">
    <property type="entry name" value="WD40/YVTN_repeat-like_dom_sf"/>
</dbReference>
<dbReference type="FunFam" id="1.10.472.10:FF:000001">
    <property type="entry name" value="G2/mitotic-specific cyclin"/>
    <property type="match status" value="1"/>
</dbReference>
<proteinExistence type="inferred from homology"/>
<keyword evidence="1 7" id="KW-0853">WD repeat</keyword>
<evidence type="ECO:0000259" key="9">
    <source>
        <dbReference type="SMART" id="SM01332"/>
    </source>
</evidence>
<dbReference type="PROSITE" id="PS00678">
    <property type="entry name" value="WD_REPEATS_1"/>
    <property type="match status" value="1"/>
</dbReference>
<feature type="repeat" description="WD" evidence="7">
    <location>
        <begin position="585"/>
        <end position="616"/>
    </location>
</feature>